<feature type="domain" description="YVC1 N-terminal linker helical" evidence="2">
    <location>
        <begin position="7"/>
        <end position="195"/>
    </location>
</feature>
<feature type="non-terminal residue" evidence="4">
    <location>
        <position position="596"/>
    </location>
</feature>
<gene>
    <name evidence="4" type="ORF">ASCRUDRAFT_18311</name>
</gene>
<reference evidence="5" key="1">
    <citation type="submission" date="2016-05" db="EMBL/GenBank/DDBJ databases">
        <title>Comparative genomics of biotechnologically important yeasts.</title>
        <authorList>
            <consortium name="DOE Joint Genome Institute"/>
            <person name="Riley R."/>
            <person name="Haridas S."/>
            <person name="Wolfe K.H."/>
            <person name="Lopes M.R."/>
            <person name="Hittinger C.T."/>
            <person name="Goker M."/>
            <person name="Salamov A."/>
            <person name="Wisecaver J."/>
            <person name="Long T.M."/>
            <person name="Aerts A.L."/>
            <person name="Barry K."/>
            <person name="Choi C."/>
            <person name="Clum A."/>
            <person name="Coughlan A.Y."/>
            <person name="Deshpande S."/>
            <person name="Douglass A.P."/>
            <person name="Hanson S.J."/>
            <person name="Klenk H.-P."/>
            <person name="Labutti K."/>
            <person name="Lapidus A."/>
            <person name="Lindquist E."/>
            <person name="Lipzen A."/>
            <person name="Meier-Kolthoff J.P."/>
            <person name="Ohm R.A."/>
            <person name="Otillar R.P."/>
            <person name="Pangilinan J."/>
            <person name="Peng Y."/>
            <person name="Rokas A."/>
            <person name="Rosa C.A."/>
            <person name="Scheuner C."/>
            <person name="Sibirny A.A."/>
            <person name="Slot J.C."/>
            <person name="Stielow J.B."/>
            <person name="Sun H."/>
            <person name="Kurtzman C.P."/>
            <person name="Blackwell M."/>
            <person name="Grigoriev I.V."/>
            <person name="Jeffries T.W."/>
        </authorList>
    </citation>
    <scope>NUCLEOTIDE SEQUENCE [LARGE SCALE GENOMIC DNA]</scope>
    <source>
        <strain evidence="5">DSM 1968</strain>
    </source>
</reference>
<evidence type="ECO:0000313" key="5">
    <source>
        <dbReference type="Proteomes" id="UP000095038"/>
    </source>
</evidence>
<evidence type="ECO:0000259" key="3">
    <source>
        <dbReference type="Pfam" id="PF23317"/>
    </source>
</evidence>
<feature type="domain" description="Calcium channel YVC1-like C-terminal transmembrane" evidence="3">
    <location>
        <begin position="218"/>
        <end position="509"/>
    </location>
</feature>
<dbReference type="RefSeq" id="XP_020048960.1">
    <property type="nucleotide sequence ID" value="XM_020189535.1"/>
</dbReference>
<evidence type="ECO:0000256" key="1">
    <source>
        <dbReference type="SAM" id="Phobius"/>
    </source>
</evidence>
<dbReference type="InterPro" id="IPR056336">
    <property type="entry name" value="YVC1_C"/>
</dbReference>
<dbReference type="PANTHER" id="PTHR35859:SF1">
    <property type="entry name" value="NONSELECTIVE CATION CHANNEL PROTEIN"/>
    <property type="match status" value="1"/>
</dbReference>
<keyword evidence="5" id="KW-1185">Reference proteome</keyword>
<organism evidence="4 5">
    <name type="scientific">Ascoidea rubescens DSM 1968</name>
    <dbReference type="NCBI Taxonomy" id="1344418"/>
    <lineage>
        <taxon>Eukaryota</taxon>
        <taxon>Fungi</taxon>
        <taxon>Dikarya</taxon>
        <taxon>Ascomycota</taxon>
        <taxon>Saccharomycotina</taxon>
        <taxon>Saccharomycetes</taxon>
        <taxon>Ascoideaceae</taxon>
        <taxon>Ascoidea</taxon>
    </lineage>
</organism>
<feature type="transmembrane region" description="Helical" evidence="1">
    <location>
        <begin position="460"/>
        <end position="479"/>
    </location>
</feature>
<dbReference type="STRING" id="1344418.A0A1D2VM14"/>
<dbReference type="OrthoDB" id="301415at2759"/>
<feature type="transmembrane region" description="Helical" evidence="1">
    <location>
        <begin position="345"/>
        <end position="365"/>
    </location>
</feature>
<protein>
    <recommendedName>
        <fullName evidence="6">Ion transport domain-containing protein</fullName>
    </recommendedName>
</protein>
<dbReference type="Pfam" id="PF23190">
    <property type="entry name" value="LHD_TRPY1"/>
    <property type="match status" value="1"/>
</dbReference>
<evidence type="ECO:0008006" key="6">
    <source>
        <dbReference type="Google" id="ProtNLM"/>
    </source>
</evidence>
<evidence type="ECO:0000313" key="4">
    <source>
        <dbReference type="EMBL" id="ODV62653.1"/>
    </source>
</evidence>
<dbReference type="InterPro" id="IPR052971">
    <property type="entry name" value="TRP_calcium_channel"/>
</dbReference>
<dbReference type="AlphaFoldDB" id="A0A1D2VM14"/>
<feature type="transmembrane region" description="Helical" evidence="1">
    <location>
        <begin position="304"/>
        <end position="324"/>
    </location>
</feature>
<dbReference type="InterPro" id="IPR056337">
    <property type="entry name" value="LHD_YVC1"/>
</dbReference>
<proteinExistence type="predicted"/>
<dbReference type="EMBL" id="KV454477">
    <property type="protein sequence ID" value="ODV62653.1"/>
    <property type="molecule type" value="Genomic_DNA"/>
</dbReference>
<sequence>PNSRQTLRICLNLKSLIDKLISQETYLSININSLLSNSKIIQLALLSCGGKGDGESNSTSRKYRASIIFCLLIVCKWYREMSSIALHDSEFLNLKAKFTELLGKKMIGHFENDEKYLFINMLCHRYVINLNSEDSEPINALELAVDMHSILFISSSGYQRCVKWLWRGWIVQSSYDPTCYVMYKDLDKISIRAHFSPERIKAPKYQNLFEIVFSLFYLILFSIVLNIHDIDPQINFLEAVYYLFTAGFILDEITKLYHIGYNYLGFWNAFNDTMYTIVSISFVLRIMAVLSKTGSKQAYLYQEVSYKILACAAPFMWTRLLLYLDAEKFVGAMIVVIQRMMKESILFFVLLLIIFVGFLQGFLGFDSADGRITLTRLVLHKMATTVIGGADFGTFERLAPPYSGILYYLFVFLISVILLNILGALYNSSYALIVANATNEYLALSAHKTLRYIRSPDEDLYIPPLNLIEFFCLTLPVHWWCPSLVFDKLNYWILTVLYSPFLVIIAISEIKEARRVQYNRFKGLADDANEVDTPWDLEDGYEDSYKDGSLIASSGIISNTLAINQELRNQREGENADPEFFMNLVQFNQKLNHNFK</sequence>
<dbReference type="Proteomes" id="UP000095038">
    <property type="component" value="Unassembled WGS sequence"/>
</dbReference>
<feature type="transmembrane region" description="Helical" evidence="1">
    <location>
        <begin position="405"/>
        <end position="426"/>
    </location>
</feature>
<name>A0A1D2VM14_9ASCO</name>
<dbReference type="GeneID" id="30963171"/>
<keyword evidence="1" id="KW-1133">Transmembrane helix</keyword>
<dbReference type="PANTHER" id="PTHR35859">
    <property type="entry name" value="NONSELECTIVE CATION CHANNEL PROTEIN"/>
    <property type="match status" value="1"/>
</dbReference>
<dbReference type="Pfam" id="PF23317">
    <property type="entry name" value="YVC1_C"/>
    <property type="match status" value="1"/>
</dbReference>
<feature type="transmembrane region" description="Helical" evidence="1">
    <location>
        <begin position="239"/>
        <end position="261"/>
    </location>
</feature>
<keyword evidence="1" id="KW-0472">Membrane</keyword>
<dbReference type="InParanoid" id="A0A1D2VM14"/>
<feature type="non-terminal residue" evidence="4">
    <location>
        <position position="1"/>
    </location>
</feature>
<accession>A0A1D2VM14</accession>
<feature type="transmembrane region" description="Helical" evidence="1">
    <location>
        <begin position="208"/>
        <end position="227"/>
    </location>
</feature>
<keyword evidence="1" id="KW-0812">Transmembrane</keyword>
<feature type="transmembrane region" description="Helical" evidence="1">
    <location>
        <begin position="491"/>
        <end position="510"/>
    </location>
</feature>
<feature type="transmembrane region" description="Helical" evidence="1">
    <location>
        <begin position="273"/>
        <end position="292"/>
    </location>
</feature>
<evidence type="ECO:0000259" key="2">
    <source>
        <dbReference type="Pfam" id="PF23190"/>
    </source>
</evidence>